<dbReference type="EMBL" id="PGOL01000597">
    <property type="protein sequence ID" value="PKI67577.1"/>
    <property type="molecule type" value="Genomic_DNA"/>
</dbReference>
<dbReference type="Proteomes" id="UP000233551">
    <property type="component" value="Unassembled WGS sequence"/>
</dbReference>
<comment type="caution">
    <text evidence="1">The sequence shown here is derived from an EMBL/GenBank/DDBJ whole genome shotgun (WGS) entry which is preliminary data.</text>
</comment>
<reference evidence="1 2" key="1">
    <citation type="submission" date="2017-11" db="EMBL/GenBank/DDBJ databases">
        <title>De-novo sequencing of pomegranate (Punica granatum L.) genome.</title>
        <authorList>
            <person name="Akparov Z."/>
            <person name="Amiraslanov A."/>
            <person name="Hajiyeva S."/>
            <person name="Abbasov M."/>
            <person name="Kaur K."/>
            <person name="Hamwieh A."/>
            <person name="Solovyev V."/>
            <person name="Salamov A."/>
            <person name="Braich B."/>
            <person name="Kosarev P."/>
            <person name="Mahmoud A."/>
            <person name="Hajiyev E."/>
            <person name="Babayeva S."/>
            <person name="Izzatullayeva V."/>
            <person name="Mammadov A."/>
            <person name="Mammadov A."/>
            <person name="Sharifova S."/>
            <person name="Ojaghi J."/>
            <person name="Eynullazada K."/>
            <person name="Bayramov B."/>
            <person name="Abdulazimova A."/>
            <person name="Shahmuradov I."/>
        </authorList>
    </citation>
    <scope>NUCLEOTIDE SEQUENCE [LARGE SCALE GENOMIC DNA]</scope>
    <source>
        <strain evidence="2">cv. AG2017</strain>
        <tissue evidence="1">Leaf</tissue>
    </source>
</reference>
<evidence type="ECO:0000313" key="1">
    <source>
        <dbReference type="EMBL" id="PKI67577.1"/>
    </source>
</evidence>
<keyword evidence="2" id="KW-1185">Reference proteome</keyword>
<gene>
    <name evidence="1" type="ORF">CRG98_012161</name>
</gene>
<protein>
    <submittedName>
        <fullName evidence="1">Uncharacterized protein</fullName>
    </submittedName>
</protein>
<accession>A0A2I0KGE5</accession>
<name>A0A2I0KGE5_PUNGR</name>
<evidence type="ECO:0000313" key="2">
    <source>
        <dbReference type="Proteomes" id="UP000233551"/>
    </source>
</evidence>
<organism evidence="1 2">
    <name type="scientific">Punica granatum</name>
    <name type="common">Pomegranate</name>
    <dbReference type="NCBI Taxonomy" id="22663"/>
    <lineage>
        <taxon>Eukaryota</taxon>
        <taxon>Viridiplantae</taxon>
        <taxon>Streptophyta</taxon>
        <taxon>Embryophyta</taxon>
        <taxon>Tracheophyta</taxon>
        <taxon>Spermatophyta</taxon>
        <taxon>Magnoliopsida</taxon>
        <taxon>eudicotyledons</taxon>
        <taxon>Gunneridae</taxon>
        <taxon>Pentapetalae</taxon>
        <taxon>rosids</taxon>
        <taxon>malvids</taxon>
        <taxon>Myrtales</taxon>
        <taxon>Lythraceae</taxon>
        <taxon>Punica</taxon>
    </lineage>
</organism>
<dbReference type="AlphaFoldDB" id="A0A2I0KGE5"/>
<proteinExistence type="predicted"/>
<sequence length="99" mass="11151">MGRVERPDVCEKPNLKQMWGSSYPTPSNLSYIVKRPNGLSQDGFHITMAAYHLEDDLGKCPAYEQSKRIEPEPTEYVPSSVAKLYEPKCALVEARMCAT</sequence>